<dbReference type="InterPro" id="IPR036704">
    <property type="entry name" value="RraA/RraA-like_sf"/>
</dbReference>
<dbReference type="GO" id="GO:0046872">
    <property type="term" value="F:metal ion binding"/>
    <property type="evidence" value="ECO:0007669"/>
    <property type="project" value="UniProtKB-KW"/>
</dbReference>
<keyword evidence="5" id="KW-0479">Metal-binding</keyword>
<evidence type="ECO:0000256" key="2">
    <source>
        <dbReference type="ARBA" id="ARBA00016549"/>
    </source>
</evidence>
<dbReference type="Pfam" id="PF03737">
    <property type="entry name" value="RraA-like"/>
    <property type="match status" value="1"/>
</dbReference>
<dbReference type="PANTHER" id="PTHR33254">
    <property type="entry name" value="4-HYDROXY-4-METHYL-2-OXOGLUTARATE ALDOLASE 3-RELATED"/>
    <property type="match status" value="1"/>
</dbReference>
<evidence type="ECO:0000256" key="5">
    <source>
        <dbReference type="PIRSR" id="PIRSR605493-1"/>
    </source>
</evidence>
<dbReference type="SUPFAM" id="SSF89562">
    <property type="entry name" value="RraA-like"/>
    <property type="match status" value="1"/>
</dbReference>
<geneLocation type="plasmid" evidence="6">
    <name>unnamed1</name>
</geneLocation>
<evidence type="ECO:0000256" key="4">
    <source>
        <dbReference type="ARBA" id="ARBA00030169"/>
    </source>
</evidence>
<keyword evidence="6" id="KW-0614">Plasmid</keyword>
<dbReference type="InterPro" id="IPR005493">
    <property type="entry name" value="RraA/RraA-like"/>
</dbReference>
<sequence length="220" mass="23156">MPTRTFQPVGALPLPDEVLSGWAEIPTTIASDVSGGRLLMDAQIRPLRPLGSARLLGPAVTAWCEPGDIGAAIHAIETAKAGEIVVIDAGANVQTAVVGEHLCGAARRRGVAGLIANGAVRDIAALAAWSDFPVFALGHTARGPVSFERGTVNDSIVCSGVSVRPRDLVLGDDDGLIVIPRDEAEQWLAKAREKVALEQEWDRRLSAGESMLRVFGISEP</sequence>
<feature type="binding site" evidence="5">
    <location>
        <begin position="99"/>
        <end position="102"/>
    </location>
    <ligand>
        <name>substrate</name>
    </ligand>
</feature>
<comment type="cofactor">
    <cofactor evidence="1">
        <name>a divalent metal cation</name>
        <dbReference type="ChEBI" id="CHEBI:60240"/>
    </cofactor>
</comment>
<feature type="binding site" evidence="5">
    <location>
        <position position="121"/>
    </location>
    <ligand>
        <name>substrate</name>
    </ligand>
</feature>
<dbReference type="Gene3D" id="3.50.30.40">
    <property type="entry name" value="Ribonuclease E inhibitor RraA/RraA-like"/>
    <property type="match status" value="1"/>
</dbReference>
<dbReference type="PANTHER" id="PTHR33254:SF4">
    <property type="entry name" value="4-HYDROXY-4-METHYL-2-OXOGLUTARATE ALDOLASE 3-RELATED"/>
    <property type="match status" value="1"/>
</dbReference>
<name>A0A1B2ESL4_9HYPH</name>
<dbReference type="CDD" id="cd16841">
    <property type="entry name" value="RraA_family"/>
    <property type="match status" value="1"/>
</dbReference>
<comment type="cofactor">
    <cofactor evidence="5">
        <name>Mg(2+)</name>
        <dbReference type="ChEBI" id="CHEBI:18420"/>
    </cofactor>
</comment>
<evidence type="ECO:0000256" key="1">
    <source>
        <dbReference type="ARBA" id="ARBA00001968"/>
    </source>
</evidence>
<reference evidence="6" key="1">
    <citation type="submission" date="2016-07" db="EMBL/GenBank/DDBJ databases">
        <title>Microvirga ossetica sp. nov. a new species of rhizobia isolated from root nodules of the legume species Vicia alpestris Steven originated from North Ossetia region in the Caucasus.</title>
        <authorList>
            <person name="Safronova V.I."/>
            <person name="Kuznetsova I.G."/>
            <person name="Sazanova A.L."/>
            <person name="Belimov A."/>
            <person name="Andronov E."/>
            <person name="Osledkin Y.S."/>
            <person name="Onishchuk O.P."/>
            <person name="Kurchak O.N."/>
            <person name="Shaposhnikov A.I."/>
            <person name="Willems A."/>
            <person name="Tikhonovich I.A."/>
        </authorList>
    </citation>
    <scope>NUCLEOTIDE SEQUENCE [LARGE SCALE GENOMIC DNA]</scope>
    <source>
        <strain evidence="6">V5/3M</strain>
        <plasmid evidence="6">unnamed1</plasmid>
    </source>
</reference>
<dbReference type="KEGG" id="moc:BB934_32620"/>
<dbReference type="AlphaFoldDB" id="A0A1B2ESL4"/>
<proteinExistence type="predicted"/>
<accession>A0A1B2ESL4</accession>
<evidence type="ECO:0000256" key="3">
    <source>
        <dbReference type="ARBA" id="ARBA00029596"/>
    </source>
</evidence>
<dbReference type="EMBL" id="CP016617">
    <property type="protein sequence ID" value="ANY82965.1"/>
    <property type="molecule type" value="Genomic_DNA"/>
</dbReference>
<evidence type="ECO:0000313" key="6">
    <source>
        <dbReference type="EMBL" id="ANY82965.1"/>
    </source>
</evidence>
<organism evidence="6">
    <name type="scientific">Microvirga ossetica</name>
    <dbReference type="NCBI Taxonomy" id="1882682"/>
    <lineage>
        <taxon>Bacteria</taxon>
        <taxon>Pseudomonadati</taxon>
        <taxon>Pseudomonadota</taxon>
        <taxon>Alphaproteobacteria</taxon>
        <taxon>Hyphomicrobiales</taxon>
        <taxon>Methylobacteriaceae</taxon>
        <taxon>Microvirga</taxon>
    </lineage>
</organism>
<protein>
    <recommendedName>
        <fullName evidence="2">Putative 4-hydroxy-4-methyl-2-oxoglutarate aldolase</fullName>
    </recommendedName>
    <alternativeName>
        <fullName evidence="3">Regulator of ribonuclease activity homolog</fullName>
    </alternativeName>
    <alternativeName>
        <fullName evidence="4">RraA-like protein</fullName>
    </alternativeName>
</protein>
<keyword evidence="5" id="KW-0460">Magnesium</keyword>
<feature type="binding site" evidence="5">
    <location>
        <position position="122"/>
    </location>
    <ligand>
        <name>Mg(2+)</name>
        <dbReference type="ChEBI" id="CHEBI:18420"/>
    </ligand>
</feature>
<gene>
    <name evidence="6" type="ORF">BB934_32620</name>
</gene>